<name>A0ABX5PX87_9FLAO</name>
<dbReference type="PROSITE" id="PS51257">
    <property type="entry name" value="PROKAR_LIPOPROTEIN"/>
    <property type="match status" value="1"/>
</dbReference>
<dbReference type="EMBL" id="QKZR01000003">
    <property type="protein sequence ID" value="PZX39780.1"/>
    <property type="molecule type" value="Genomic_DNA"/>
</dbReference>
<accession>A0ABX5PX87</accession>
<evidence type="ECO:0000313" key="1">
    <source>
        <dbReference type="EMBL" id="PZX39780.1"/>
    </source>
</evidence>
<proteinExistence type="predicted"/>
<dbReference type="RefSeq" id="WP_041567136.1">
    <property type="nucleotide sequence ID" value="NZ_QKZR01000003.1"/>
</dbReference>
<comment type="caution">
    <text evidence="1">The sequence shown here is derived from an EMBL/GenBank/DDBJ whole genome shotgun (WGS) entry which is preliminary data.</text>
</comment>
<dbReference type="Proteomes" id="UP000248584">
    <property type="component" value="Unassembled WGS sequence"/>
</dbReference>
<reference evidence="1 2" key="1">
    <citation type="submission" date="2018-06" db="EMBL/GenBank/DDBJ databases">
        <title>Genomic Encyclopedia of Archaeal and Bacterial Type Strains, Phase II (KMG-II): from individual species to whole genera.</title>
        <authorList>
            <person name="Goeker M."/>
        </authorList>
    </citation>
    <scope>NUCLEOTIDE SEQUENCE [LARGE SCALE GENOMIC DNA]</scope>
    <source>
        <strain evidence="1 2">DSM 17205</strain>
    </source>
</reference>
<protein>
    <submittedName>
        <fullName evidence="1">Uncharacterized protein</fullName>
    </submittedName>
</protein>
<sequence>MKKLGYFIIIVIIASCTSETPMDEENNGQNGDDNDNQDMISVMDRTDEIWNVVNNDQIQPVATTHQSNVSNAGFYLNKQYHISNIFTGFQASSEFCEYNEGQWSNCTPAQNYIYNINETGVLGFYCEDANANHGTPAEIFTREYNSNTMQFDDYTQTGIGVNFLDAKILNVNSVYHAIVMKWESNRPFVVYEWNSTSKTWTLENEFELPLMLGAKFDAVAGNDGNIIFSGQEFNTWNRVAYSYDGTNISEFYRENNYRVNSLKAIWKILPMQQDYYLISSNGLKSINTNEVIINGSILEANIHSEMLIVLNGFIGNLDTQSVNGVSVYDPQQNSITNFGTENNGSDLDSRFSGPQNPVNWFFYIKNNTLNMIANVNQGVGGATGNISTDSYHYTINY</sequence>
<keyword evidence="2" id="KW-1185">Reference proteome</keyword>
<gene>
    <name evidence="1" type="ORF">LX97_02137</name>
</gene>
<evidence type="ECO:0000313" key="2">
    <source>
        <dbReference type="Proteomes" id="UP000248584"/>
    </source>
</evidence>
<organism evidence="1 2">
    <name type="scientific">Nonlabens dokdonensis</name>
    <dbReference type="NCBI Taxonomy" id="328515"/>
    <lineage>
        <taxon>Bacteria</taxon>
        <taxon>Pseudomonadati</taxon>
        <taxon>Bacteroidota</taxon>
        <taxon>Flavobacteriia</taxon>
        <taxon>Flavobacteriales</taxon>
        <taxon>Flavobacteriaceae</taxon>
        <taxon>Nonlabens</taxon>
    </lineage>
</organism>